<evidence type="ECO:0000313" key="3">
    <source>
        <dbReference type="EMBL" id="MBJ7608062.1"/>
    </source>
</evidence>
<proteinExistence type="predicted"/>
<comment type="caution">
    <text evidence="3">The sequence shown here is derived from an EMBL/GenBank/DDBJ whole genome shotgun (WGS) entry which is preliminary data.</text>
</comment>
<name>A0A934N8N3_9BACT</name>
<organism evidence="3 4">
    <name type="scientific">Candidatus Amunia macphersoniae</name>
    <dbReference type="NCBI Taxonomy" id="3127014"/>
    <lineage>
        <taxon>Bacteria</taxon>
        <taxon>Bacillati</taxon>
        <taxon>Candidatus Dormiibacterota</taxon>
        <taxon>Candidatus Dormibacteria</taxon>
        <taxon>Candidatus Aeolococcales</taxon>
        <taxon>Candidatus Aeolococcaceae</taxon>
        <taxon>Candidatus Amunia</taxon>
    </lineage>
</organism>
<evidence type="ECO:0008006" key="5">
    <source>
        <dbReference type="Google" id="ProtNLM"/>
    </source>
</evidence>
<dbReference type="AlphaFoldDB" id="A0A934N8N3"/>
<feature type="region of interest" description="Disordered" evidence="1">
    <location>
        <begin position="24"/>
        <end position="45"/>
    </location>
</feature>
<evidence type="ECO:0000256" key="1">
    <source>
        <dbReference type="SAM" id="MobiDB-lite"/>
    </source>
</evidence>
<sequence length="165" mass="15996">MGSPLRKLASPVFVVALAACGGGGTAPSSPTNAASSTARSSSSSAAATGSGADAICANYNTNINAIPAPLNPAAPADATALPAIASWLDMVLVAARQEQAALKAASDAAPVNASFGDVITTLAGADSAAKVGDVSAYKAEFANFSTANTAFHTVAGQSNLPNCAK</sequence>
<feature type="chain" id="PRO_5037129758" description="Imelysin-like domain-containing protein" evidence="2">
    <location>
        <begin position="19"/>
        <end position="165"/>
    </location>
</feature>
<dbReference type="Proteomes" id="UP000614410">
    <property type="component" value="Unassembled WGS sequence"/>
</dbReference>
<dbReference type="PROSITE" id="PS51257">
    <property type="entry name" value="PROKAR_LIPOPROTEIN"/>
    <property type="match status" value="1"/>
</dbReference>
<keyword evidence="2" id="KW-0732">Signal</keyword>
<accession>A0A934N8N3</accession>
<feature type="signal peptide" evidence="2">
    <location>
        <begin position="1"/>
        <end position="18"/>
    </location>
</feature>
<evidence type="ECO:0000256" key="2">
    <source>
        <dbReference type="SAM" id="SignalP"/>
    </source>
</evidence>
<dbReference type="EMBL" id="JAEKNN010000006">
    <property type="protein sequence ID" value="MBJ7608062.1"/>
    <property type="molecule type" value="Genomic_DNA"/>
</dbReference>
<feature type="compositionally biased region" description="Low complexity" evidence="1">
    <location>
        <begin position="26"/>
        <end position="45"/>
    </location>
</feature>
<gene>
    <name evidence="3" type="ORF">JF887_01340</name>
</gene>
<evidence type="ECO:0000313" key="4">
    <source>
        <dbReference type="Proteomes" id="UP000614410"/>
    </source>
</evidence>
<reference evidence="3 4" key="1">
    <citation type="submission" date="2020-10" db="EMBL/GenBank/DDBJ databases">
        <title>Ca. Dormibacterota MAGs.</title>
        <authorList>
            <person name="Montgomery K."/>
        </authorList>
    </citation>
    <scope>NUCLEOTIDE SEQUENCE [LARGE SCALE GENOMIC DNA]</scope>
    <source>
        <strain evidence="3">Mitchell_Peninsula_5</strain>
    </source>
</reference>
<protein>
    <recommendedName>
        <fullName evidence="5">Imelysin-like domain-containing protein</fullName>
    </recommendedName>
</protein>